<dbReference type="AlphaFoldDB" id="A0A1J1C8X4"/>
<evidence type="ECO:0000313" key="3">
    <source>
        <dbReference type="Proteomes" id="UP000183868"/>
    </source>
</evidence>
<keyword evidence="1" id="KW-1133">Transmembrane helix</keyword>
<organism evidence="2 3">
    <name type="scientific">Caldithrix abyssi DSM 13497</name>
    <dbReference type="NCBI Taxonomy" id="880073"/>
    <lineage>
        <taxon>Bacteria</taxon>
        <taxon>Pseudomonadati</taxon>
        <taxon>Calditrichota</taxon>
        <taxon>Calditrichia</taxon>
        <taxon>Calditrichales</taxon>
        <taxon>Calditrichaceae</taxon>
        <taxon>Caldithrix</taxon>
    </lineage>
</organism>
<dbReference type="EMBL" id="CP018099">
    <property type="protein sequence ID" value="APF18852.1"/>
    <property type="molecule type" value="Genomic_DNA"/>
</dbReference>
<feature type="transmembrane region" description="Helical" evidence="1">
    <location>
        <begin position="237"/>
        <end position="254"/>
    </location>
</feature>
<evidence type="ECO:0000313" key="2">
    <source>
        <dbReference type="EMBL" id="APF18852.1"/>
    </source>
</evidence>
<gene>
    <name evidence="2" type="ORF">Cabys_2103</name>
</gene>
<feature type="transmembrane region" description="Helical" evidence="1">
    <location>
        <begin position="79"/>
        <end position="102"/>
    </location>
</feature>
<dbReference type="KEGG" id="caby:Cabys_2103"/>
<accession>A0A1J1C8X4</accession>
<protein>
    <submittedName>
        <fullName evidence="2">Uncharacterized protein</fullName>
    </submittedName>
</protein>
<sequence>MPIILNRELKILFSEEKRQLFLNRLTALWALNEAGLGGLMHALRIPFTGIFIGGTAVVLITLIAYFARPDFKRILKSMLIVLIIKALVSPHSPINAYVAVIFQGLAGFALFTVFSSNLKAAAFLLAMITLIEGAVQKILVMTIIYGASLWEAIDLFISYLLKRFASVNLDFSASLAIISAYFILHIMGGFLIGLLCIKFLKLMEQLPDRFAHLPQIDLSARTMNIEKGKKKGKYKKFIHLSVLLFFIIGTLTLFSTKDGLLQGMLVFFRVFALILLWYLFLGPFLIKRLHRFLNTKSKLYANEIEHIHDILPSLKQIVFILWQDSAKYIYLKRWKYFLVNLILVSLTLEMDQPQAKAVSTSTTGESS</sequence>
<reference evidence="2 3" key="1">
    <citation type="submission" date="2016-11" db="EMBL/GenBank/DDBJ databases">
        <title>Genomic analysis of Caldithrix abyssi and proposal of a novel bacterial phylum Caldithrichaeota.</title>
        <authorList>
            <person name="Kublanov I."/>
            <person name="Sigalova O."/>
            <person name="Gavrilov S."/>
            <person name="Lebedinsky A."/>
            <person name="Ivanova N."/>
            <person name="Daum C."/>
            <person name="Reddy T."/>
            <person name="Klenk H.P."/>
            <person name="Goker M."/>
            <person name="Reva O."/>
            <person name="Miroshnichenko M."/>
            <person name="Kyprides N."/>
            <person name="Woyke T."/>
            <person name="Gelfand M."/>
        </authorList>
    </citation>
    <scope>NUCLEOTIDE SEQUENCE [LARGE SCALE GENOMIC DNA]</scope>
    <source>
        <strain evidence="2 3">LF13</strain>
    </source>
</reference>
<keyword evidence="1" id="KW-0472">Membrane</keyword>
<name>A0A1J1C8X4_CALAY</name>
<dbReference type="Proteomes" id="UP000183868">
    <property type="component" value="Chromosome"/>
</dbReference>
<proteinExistence type="predicted"/>
<feature type="transmembrane region" description="Helical" evidence="1">
    <location>
        <begin position="45"/>
        <end position="67"/>
    </location>
</feature>
<keyword evidence="1" id="KW-0812">Transmembrane</keyword>
<feature type="transmembrane region" description="Helical" evidence="1">
    <location>
        <begin position="173"/>
        <end position="200"/>
    </location>
</feature>
<feature type="transmembrane region" description="Helical" evidence="1">
    <location>
        <begin position="138"/>
        <end position="161"/>
    </location>
</feature>
<evidence type="ECO:0000256" key="1">
    <source>
        <dbReference type="SAM" id="Phobius"/>
    </source>
</evidence>
<feature type="transmembrane region" description="Helical" evidence="1">
    <location>
        <begin position="266"/>
        <end position="286"/>
    </location>
</feature>